<gene>
    <name evidence="4" type="ORF">DRI96_05250</name>
</gene>
<evidence type="ECO:0000313" key="4">
    <source>
        <dbReference type="EMBL" id="RLE12005.1"/>
    </source>
</evidence>
<keyword evidence="3" id="KW-0732">Signal</keyword>
<dbReference type="InterPro" id="IPR006059">
    <property type="entry name" value="SBP"/>
</dbReference>
<dbReference type="PANTHER" id="PTHR43649">
    <property type="entry name" value="ARABINOSE-BINDING PROTEIN-RELATED"/>
    <property type="match status" value="1"/>
</dbReference>
<accession>A0A662D964</accession>
<protein>
    <recommendedName>
        <fullName evidence="6">Extracellular solute-binding protein</fullName>
    </recommendedName>
</protein>
<evidence type="ECO:0000256" key="2">
    <source>
        <dbReference type="ARBA" id="ARBA00022448"/>
    </source>
</evidence>
<keyword evidence="2" id="KW-0813">Transport</keyword>
<dbReference type="InterPro" id="IPR050490">
    <property type="entry name" value="Bact_solute-bd_prot1"/>
</dbReference>
<dbReference type="Gene3D" id="3.40.190.10">
    <property type="entry name" value="Periplasmic binding protein-like II"/>
    <property type="match status" value="1"/>
</dbReference>
<dbReference type="PANTHER" id="PTHR43649:SF34">
    <property type="entry name" value="ABC TRANSPORTER PERIPLASMIC-BINDING PROTEIN YCJN-RELATED"/>
    <property type="match status" value="1"/>
</dbReference>
<comment type="similarity">
    <text evidence="1">Belongs to the bacterial solute-binding protein 1 family.</text>
</comment>
<feature type="non-terminal residue" evidence="4">
    <location>
        <position position="1"/>
    </location>
</feature>
<evidence type="ECO:0008006" key="6">
    <source>
        <dbReference type="Google" id="ProtNLM"/>
    </source>
</evidence>
<dbReference type="AlphaFoldDB" id="A0A662D964"/>
<evidence type="ECO:0000256" key="1">
    <source>
        <dbReference type="ARBA" id="ARBA00008520"/>
    </source>
</evidence>
<sequence length="393" mass="43945">PPANETLEKNVQEWAAKNGVKVKIDFFTFDTMSVKYTSGIETGALPDVGEMESFDAIRFASMGKLTEVADLLKTISSADGGLLPNLDLGITFHGKIYGIPHYQLVNLLYCRKDLLDKIGARVPQTWQELSDTATKIHNAGYMTYPIGEAWTYQSDGYNAWQGVLYSYGASFADKEGNFKPDFNQPKAREAIKWATNIYIGKPRLTPPDCLAWKGYSNNEAWLRGEIGFTWNGPSIWYRLVAENHPLKNKTILALTPAGPEGLRVGIPELMVLGVFKTTKYPKLAKSLIKYLLSKEPHEKFIKSAYGQVSPAYYNFTKMDFWKENPNQLNCMEIGKYTGLPGYPGPVTPAAASVVASFIDMDMLQSIITGHLSMDEAIKIADKKKEEIYRVLPH</sequence>
<dbReference type="Pfam" id="PF01547">
    <property type="entry name" value="SBP_bac_1"/>
    <property type="match status" value="1"/>
</dbReference>
<evidence type="ECO:0000313" key="5">
    <source>
        <dbReference type="Proteomes" id="UP000267654"/>
    </source>
</evidence>
<dbReference type="EMBL" id="QMQB01000194">
    <property type="protein sequence ID" value="RLE12005.1"/>
    <property type="molecule type" value="Genomic_DNA"/>
</dbReference>
<reference evidence="4 5" key="1">
    <citation type="submission" date="2018-06" db="EMBL/GenBank/DDBJ databases">
        <title>Extensive metabolic versatility and redundancy in microbially diverse, dynamic hydrothermal sediments.</title>
        <authorList>
            <person name="Dombrowski N."/>
            <person name="Teske A."/>
            <person name="Baker B.J."/>
        </authorList>
    </citation>
    <scope>NUCLEOTIDE SEQUENCE [LARGE SCALE GENOMIC DNA]</scope>
    <source>
        <strain evidence="4">B19_G9</strain>
    </source>
</reference>
<organism evidence="4 5">
    <name type="scientific">Aerophobetes bacterium</name>
    <dbReference type="NCBI Taxonomy" id="2030807"/>
    <lineage>
        <taxon>Bacteria</taxon>
        <taxon>Candidatus Aerophobota</taxon>
    </lineage>
</organism>
<dbReference type="SUPFAM" id="SSF53850">
    <property type="entry name" value="Periplasmic binding protein-like II"/>
    <property type="match status" value="1"/>
</dbReference>
<evidence type="ECO:0000256" key="3">
    <source>
        <dbReference type="ARBA" id="ARBA00022729"/>
    </source>
</evidence>
<dbReference type="Proteomes" id="UP000267654">
    <property type="component" value="Unassembled WGS sequence"/>
</dbReference>
<comment type="caution">
    <text evidence="4">The sequence shown here is derived from an EMBL/GenBank/DDBJ whole genome shotgun (WGS) entry which is preliminary data.</text>
</comment>
<name>A0A662D964_UNCAE</name>
<proteinExistence type="inferred from homology"/>